<dbReference type="EMBL" id="JAXOJX010000125">
    <property type="protein sequence ID" value="MDZ5461562.1"/>
    <property type="molecule type" value="Genomic_DNA"/>
</dbReference>
<accession>A0ABU5IRN7</accession>
<organism evidence="1 2">
    <name type="scientific">Azohydromonas lata</name>
    <dbReference type="NCBI Taxonomy" id="45677"/>
    <lineage>
        <taxon>Bacteria</taxon>
        <taxon>Pseudomonadati</taxon>
        <taxon>Pseudomonadota</taxon>
        <taxon>Betaproteobacteria</taxon>
        <taxon>Burkholderiales</taxon>
        <taxon>Sphaerotilaceae</taxon>
        <taxon>Azohydromonas</taxon>
    </lineage>
</organism>
<dbReference type="RefSeq" id="WP_322468691.1">
    <property type="nucleotide sequence ID" value="NZ_JAXOJX010000125.1"/>
</dbReference>
<protein>
    <submittedName>
        <fullName evidence="1">Uncharacterized protein</fullName>
    </submittedName>
</protein>
<dbReference type="Proteomes" id="UP001293718">
    <property type="component" value="Unassembled WGS sequence"/>
</dbReference>
<keyword evidence="2" id="KW-1185">Reference proteome</keyword>
<gene>
    <name evidence="1" type="ORF">SM757_33805</name>
</gene>
<reference evidence="1 2" key="1">
    <citation type="submission" date="2023-11" db="EMBL/GenBank/DDBJ databases">
        <title>Draft genome of Azohydromonas lata strain H1 (DSM1123), a polyhydroxyalkanoate producer.</title>
        <authorList>
            <person name="Traversa D."/>
            <person name="D'Addabbo P."/>
            <person name="Pazzani C."/>
            <person name="Manzari C."/>
            <person name="Chiara M."/>
            <person name="Scrascia M."/>
        </authorList>
    </citation>
    <scope>NUCLEOTIDE SEQUENCE [LARGE SCALE GENOMIC DNA]</scope>
    <source>
        <strain evidence="1 2">H1</strain>
    </source>
</reference>
<evidence type="ECO:0000313" key="2">
    <source>
        <dbReference type="Proteomes" id="UP001293718"/>
    </source>
</evidence>
<comment type="caution">
    <text evidence="1">The sequence shown here is derived from an EMBL/GenBank/DDBJ whole genome shotgun (WGS) entry which is preliminary data.</text>
</comment>
<name>A0ABU5IRN7_9BURK</name>
<evidence type="ECO:0000313" key="1">
    <source>
        <dbReference type="EMBL" id="MDZ5461562.1"/>
    </source>
</evidence>
<sequence>MTVQQLMQALASLPASATVLLEGDGGLSPLGCLQWLPGVGGQPDEVLLQPDMTPD</sequence>
<proteinExistence type="predicted"/>